<organism evidence="2 3">
    <name type="scientific">Streptomyces sanyensis</name>
    <dbReference type="NCBI Taxonomy" id="568869"/>
    <lineage>
        <taxon>Bacteria</taxon>
        <taxon>Bacillati</taxon>
        <taxon>Actinomycetota</taxon>
        <taxon>Actinomycetes</taxon>
        <taxon>Kitasatosporales</taxon>
        <taxon>Streptomycetaceae</taxon>
        <taxon>Streptomyces</taxon>
    </lineage>
</organism>
<feature type="region of interest" description="Disordered" evidence="1">
    <location>
        <begin position="31"/>
        <end position="62"/>
    </location>
</feature>
<evidence type="ECO:0000313" key="2">
    <source>
        <dbReference type="EMBL" id="GAA4788418.1"/>
    </source>
</evidence>
<proteinExistence type="predicted"/>
<protein>
    <submittedName>
        <fullName evidence="2">Uncharacterized protein</fullName>
    </submittedName>
</protein>
<keyword evidence="3" id="KW-1185">Reference proteome</keyword>
<accession>A0ABP9AZL9</accession>
<gene>
    <name evidence="2" type="ORF">GCM10023329_44520</name>
</gene>
<evidence type="ECO:0000313" key="3">
    <source>
        <dbReference type="Proteomes" id="UP001501147"/>
    </source>
</evidence>
<dbReference type="Proteomes" id="UP001501147">
    <property type="component" value="Unassembled WGS sequence"/>
</dbReference>
<dbReference type="EMBL" id="BAABJV010000013">
    <property type="protein sequence ID" value="GAA4788418.1"/>
    <property type="molecule type" value="Genomic_DNA"/>
</dbReference>
<comment type="caution">
    <text evidence="2">The sequence shown here is derived from an EMBL/GenBank/DDBJ whole genome shotgun (WGS) entry which is preliminary data.</text>
</comment>
<evidence type="ECO:0000256" key="1">
    <source>
        <dbReference type="SAM" id="MobiDB-lite"/>
    </source>
</evidence>
<name>A0ABP9AZL9_9ACTN</name>
<sequence>MAVATISSARAAPSHPSTRFFRGFAGLRLRRPAPGGTRSPAPPAVRRLRWPGTSAGRSPRPCREVLSRVPRGVWEGVLRRVAVPCGPPPAVAFLAVLLAPAVPLEEAGDCVPERSSRSS</sequence>
<reference evidence="3" key="1">
    <citation type="journal article" date="2019" name="Int. J. Syst. Evol. Microbiol.">
        <title>The Global Catalogue of Microorganisms (GCM) 10K type strain sequencing project: providing services to taxonomists for standard genome sequencing and annotation.</title>
        <authorList>
            <consortium name="The Broad Institute Genomics Platform"/>
            <consortium name="The Broad Institute Genome Sequencing Center for Infectious Disease"/>
            <person name="Wu L."/>
            <person name="Ma J."/>
        </authorList>
    </citation>
    <scope>NUCLEOTIDE SEQUENCE [LARGE SCALE GENOMIC DNA]</scope>
    <source>
        <strain evidence="3">JCM 18324</strain>
    </source>
</reference>